<dbReference type="Pfam" id="PF13901">
    <property type="entry name" value="RH_dom"/>
    <property type="match status" value="1"/>
</dbReference>
<accession>A0A182Q667</accession>
<dbReference type="STRING" id="69004.A0A182Q667"/>
<evidence type="ECO:0000256" key="1">
    <source>
        <dbReference type="ARBA" id="ARBA00023006"/>
    </source>
</evidence>
<evidence type="ECO:0000259" key="3">
    <source>
        <dbReference type="SMART" id="SM01175"/>
    </source>
</evidence>
<name>A0A182Q667_9DIPT</name>
<evidence type="ECO:0000313" key="4">
    <source>
        <dbReference type="EnsemblMetazoa" id="AFAF003853-PA"/>
    </source>
</evidence>
<evidence type="ECO:0000256" key="2">
    <source>
        <dbReference type="SAM" id="MobiDB-lite"/>
    </source>
</evidence>
<dbReference type="InterPro" id="IPR025258">
    <property type="entry name" value="RH_dom"/>
</dbReference>
<evidence type="ECO:0000313" key="5">
    <source>
        <dbReference type="Proteomes" id="UP000075886"/>
    </source>
</evidence>
<dbReference type="SMART" id="SM01175">
    <property type="entry name" value="DUF4206"/>
    <property type="match status" value="1"/>
</dbReference>
<dbReference type="GO" id="GO:0006914">
    <property type="term" value="P:autophagy"/>
    <property type="evidence" value="ECO:0007669"/>
    <property type="project" value="UniProtKB-KW"/>
</dbReference>
<dbReference type="VEuPathDB" id="VectorBase:AFAF003853"/>
<dbReference type="InterPro" id="IPR036280">
    <property type="entry name" value="Multihaem_cyt_sf"/>
</dbReference>
<feature type="region of interest" description="Disordered" evidence="2">
    <location>
        <begin position="17"/>
        <end position="42"/>
    </location>
</feature>
<dbReference type="EMBL" id="AXCN02001428">
    <property type="status" value="NOT_ANNOTATED_CDS"/>
    <property type="molecule type" value="Genomic_DNA"/>
</dbReference>
<protein>
    <recommendedName>
        <fullName evidence="3">Rubicon Homology domain-containing protein</fullName>
    </recommendedName>
</protein>
<dbReference type="PANTHER" id="PTHR45971:SF1">
    <property type="entry name" value="RUBICON, ISOFORM A"/>
    <property type="match status" value="1"/>
</dbReference>
<proteinExistence type="predicted"/>
<dbReference type="Pfam" id="PF21054">
    <property type="entry name" value="RUBC_PIKBD"/>
    <property type="match status" value="2"/>
</dbReference>
<organism evidence="4 5">
    <name type="scientific">Anopheles farauti</name>
    <dbReference type="NCBI Taxonomy" id="69004"/>
    <lineage>
        <taxon>Eukaryota</taxon>
        <taxon>Metazoa</taxon>
        <taxon>Ecdysozoa</taxon>
        <taxon>Arthropoda</taxon>
        <taxon>Hexapoda</taxon>
        <taxon>Insecta</taxon>
        <taxon>Pterygota</taxon>
        <taxon>Neoptera</taxon>
        <taxon>Endopterygota</taxon>
        <taxon>Diptera</taxon>
        <taxon>Nematocera</taxon>
        <taxon>Culicoidea</taxon>
        <taxon>Culicidae</taxon>
        <taxon>Anophelinae</taxon>
        <taxon>Anopheles</taxon>
    </lineage>
</organism>
<feature type="compositionally biased region" description="Acidic residues" evidence="2">
    <location>
        <begin position="241"/>
        <end position="251"/>
    </location>
</feature>
<reference evidence="5" key="1">
    <citation type="submission" date="2014-01" db="EMBL/GenBank/DDBJ databases">
        <title>The Genome Sequence of Anopheles farauti FAR1 (V2).</title>
        <authorList>
            <consortium name="The Broad Institute Genomics Platform"/>
            <person name="Neafsey D.E."/>
            <person name="Besansky N."/>
            <person name="Howell P."/>
            <person name="Walton C."/>
            <person name="Young S.K."/>
            <person name="Zeng Q."/>
            <person name="Gargeya S."/>
            <person name="Fitzgerald M."/>
            <person name="Haas B."/>
            <person name="Abouelleil A."/>
            <person name="Allen A.W."/>
            <person name="Alvarado L."/>
            <person name="Arachchi H.M."/>
            <person name="Berlin A.M."/>
            <person name="Chapman S.B."/>
            <person name="Gainer-Dewar J."/>
            <person name="Goldberg J."/>
            <person name="Griggs A."/>
            <person name="Gujja S."/>
            <person name="Hansen M."/>
            <person name="Howarth C."/>
            <person name="Imamovic A."/>
            <person name="Ireland A."/>
            <person name="Larimer J."/>
            <person name="McCowan C."/>
            <person name="Murphy C."/>
            <person name="Pearson M."/>
            <person name="Poon T.W."/>
            <person name="Priest M."/>
            <person name="Roberts A."/>
            <person name="Saif S."/>
            <person name="Shea T."/>
            <person name="Sisk P."/>
            <person name="Sykes S."/>
            <person name="Wortman J."/>
            <person name="Nusbaum C."/>
            <person name="Birren B."/>
        </authorList>
    </citation>
    <scope>NUCLEOTIDE SEQUENCE [LARGE SCALE GENOMIC DNA]</scope>
    <source>
        <strain evidence="5">FAR1</strain>
    </source>
</reference>
<dbReference type="AlphaFoldDB" id="A0A182Q667"/>
<dbReference type="EnsemblMetazoa" id="AFAF003853-RA">
    <property type="protein sequence ID" value="AFAF003853-PA"/>
    <property type="gene ID" value="AFAF003853"/>
</dbReference>
<keyword evidence="5" id="KW-1185">Reference proteome</keyword>
<dbReference type="SUPFAM" id="SSF48695">
    <property type="entry name" value="Multiheme cytochromes"/>
    <property type="match status" value="1"/>
</dbReference>
<keyword evidence="1" id="KW-0072">Autophagy</keyword>
<dbReference type="InterPro" id="IPR052428">
    <property type="entry name" value="Autophagy_HostDef_Reg"/>
</dbReference>
<dbReference type="GO" id="GO:1901981">
    <property type="term" value="F:phosphatidylinositol phosphate binding"/>
    <property type="evidence" value="ECO:0007669"/>
    <property type="project" value="TreeGrafter"/>
</dbReference>
<dbReference type="PANTHER" id="PTHR45971">
    <property type="entry name" value="PHOX (PX) DOMAIN-CONTAINING PROTEIN"/>
    <property type="match status" value="1"/>
</dbReference>
<reference evidence="4" key="2">
    <citation type="submission" date="2020-05" db="UniProtKB">
        <authorList>
            <consortium name="EnsemblMetazoa"/>
        </authorList>
    </citation>
    <scope>IDENTIFICATION</scope>
    <source>
        <strain evidence="4">FAR1</strain>
    </source>
</reference>
<sequence length="631" mass="70643">MNQQADVGGPVVTVSALEKRSRSSDNLSVGRAREDGVRSVSNRCPSAPNLVDHESEIAFLIHRCGSSSITSARSNSSTSSNTIPPPFNYCDGGSTIVATTNPVLRSAPSTTPPTVGPVEYGEYRATATPPIKAVVRSTVQMGFLDDLVPQKGRRLRKHCNELDPPFDGNCRTFWTDSPLERIHPEQGCIPILKAVYFSRNNNDLDKENAHFKLAEALISTFELLKWKSFLSRSPSTMSNLDWEEGEPDDDGMAGRAETSSHPTAPRLDDTDPDSCEAIEAKESSVCDGRTYSAEEIAISLLGKFHDKQLPSACDFLWLVSEQDAPQKLLPVPSGTVIDPDDPLHGHAHDTGTLIRGTQEWAPPRPQVIFTYRPPPLERRVQITRQGNRCEGCGIKVNPAYLSRYRYCHYTGKYNCSGCHKNQMAIIPARVIQRWDFTVLPVSVFAYRVLSDIWSTPLYRVNHLYPELYANVKSLRLARQARVNVQCAKDFILNCRHSESTRHVFQEVPEYFTSDYDMWSMADFLAVKSGTLQRLLVSIVTRCEQHIQACELCLGRGFVCEKCIGRRKHHPQSVLFPWQPQVVRCEDCGTCYHGACWRKTSTCDKCHRMRQRAATRTGEPTVKAIPAISPRS</sequence>
<dbReference type="Proteomes" id="UP000075886">
    <property type="component" value="Unassembled WGS sequence"/>
</dbReference>
<feature type="domain" description="Rubicon Homology" evidence="3">
    <location>
        <begin position="405"/>
        <end position="612"/>
    </location>
</feature>
<feature type="region of interest" description="Disordered" evidence="2">
    <location>
        <begin position="233"/>
        <end position="273"/>
    </location>
</feature>
<dbReference type="InterPro" id="IPR048569">
    <property type="entry name" value="RUBC_PIKBD"/>
</dbReference>